<reference evidence="1" key="2">
    <citation type="submission" date="2017-10" db="EMBL/GenBank/DDBJ databases">
        <title>Ladona fulva Genome sequencing and assembly.</title>
        <authorList>
            <person name="Murali S."/>
            <person name="Richards S."/>
            <person name="Bandaranaike D."/>
            <person name="Bellair M."/>
            <person name="Blankenburg K."/>
            <person name="Chao H."/>
            <person name="Dinh H."/>
            <person name="Doddapaneni H."/>
            <person name="Dugan-Rocha S."/>
            <person name="Elkadiri S."/>
            <person name="Gnanaolivu R."/>
            <person name="Hernandez B."/>
            <person name="Skinner E."/>
            <person name="Javaid M."/>
            <person name="Lee S."/>
            <person name="Li M."/>
            <person name="Ming W."/>
            <person name="Munidasa M."/>
            <person name="Muniz J."/>
            <person name="Nguyen L."/>
            <person name="Hughes D."/>
            <person name="Osuji N."/>
            <person name="Pu L.-L."/>
            <person name="Puazo M."/>
            <person name="Qu C."/>
            <person name="Quiroz J."/>
            <person name="Raj R."/>
            <person name="Weissenberger G."/>
            <person name="Xin Y."/>
            <person name="Zou X."/>
            <person name="Han Y."/>
            <person name="Worley K."/>
            <person name="Muzny D."/>
            <person name="Gibbs R."/>
        </authorList>
    </citation>
    <scope>NUCLEOTIDE SEQUENCE</scope>
    <source>
        <strain evidence="1">Sampled in the wild</strain>
    </source>
</reference>
<evidence type="ECO:0000313" key="2">
    <source>
        <dbReference type="Proteomes" id="UP000792457"/>
    </source>
</evidence>
<dbReference type="PANTHER" id="PTHR33273:SF2">
    <property type="entry name" value="ENDONUCLEASE_EXONUCLEASE_PHOSPHATASE DOMAIN-CONTAINING PROTEIN"/>
    <property type="match status" value="1"/>
</dbReference>
<organism evidence="1 2">
    <name type="scientific">Ladona fulva</name>
    <name type="common">Scarce chaser dragonfly</name>
    <name type="synonym">Libellula fulva</name>
    <dbReference type="NCBI Taxonomy" id="123851"/>
    <lineage>
        <taxon>Eukaryota</taxon>
        <taxon>Metazoa</taxon>
        <taxon>Ecdysozoa</taxon>
        <taxon>Arthropoda</taxon>
        <taxon>Hexapoda</taxon>
        <taxon>Insecta</taxon>
        <taxon>Pterygota</taxon>
        <taxon>Palaeoptera</taxon>
        <taxon>Odonata</taxon>
        <taxon>Epiprocta</taxon>
        <taxon>Anisoptera</taxon>
        <taxon>Libelluloidea</taxon>
        <taxon>Libellulidae</taxon>
        <taxon>Ladona</taxon>
    </lineage>
</organism>
<protein>
    <recommendedName>
        <fullName evidence="3">Gag-like protein</fullName>
    </recommendedName>
</protein>
<dbReference type="SUPFAM" id="SSF57756">
    <property type="entry name" value="Retrovirus zinc finger-like domains"/>
    <property type="match status" value="1"/>
</dbReference>
<dbReference type="InterPro" id="IPR036875">
    <property type="entry name" value="Znf_CCHC_sf"/>
</dbReference>
<comment type="caution">
    <text evidence="1">The sequence shown here is derived from an EMBL/GenBank/DDBJ whole genome shotgun (WGS) entry which is preliminary data.</text>
</comment>
<reference evidence="1" key="1">
    <citation type="submission" date="2013-04" db="EMBL/GenBank/DDBJ databases">
        <authorList>
            <person name="Qu J."/>
            <person name="Murali S.C."/>
            <person name="Bandaranaike D."/>
            <person name="Bellair M."/>
            <person name="Blankenburg K."/>
            <person name="Chao H."/>
            <person name="Dinh H."/>
            <person name="Doddapaneni H."/>
            <person name="Downs B."/>
            <person name="Dugan-Rocha S."/>
            <person name="Elkadiri S."/>
            <person name="Gnanaolivu R.D."/>
            <person name="Hernandez B."/>
            <person name="Javaid M."/>
            <person name="Jayaseelan J.C."/>
            <person name="Lee S."/>
            <person name="Li M."/>
            <person name="Ming W."/>
            <person name="Munidasa M."/>
            <person name="Muniz J."/>
            <person name="Nguyen L."/>
            <person name="Ongeri F."/>
            <person name="Osuji N."/>
            <person name="Pu L.-L."/>
            <person name="Puazo M."/>
            <person name="Qu C."/>
            <person name="Quiroz J."/>
            <person name="Raj R."/>
            <person name="Weissenberger G."/>
            <person name="Xin Y."/>
            <person name="Zou X."/>
            <person name="Han Y."/>
            <person name="Richards S."/>
            <person name="Worley K."/>
            <person name="Muzny D."/>
            <person name="Gibbs R."/>
        </authorList>
    </citation>
    <scope>NUCLEOTIDE SEQUENCE</scope>
    <source>
        <strain evidence="1">Sampled in the wild</strain>
    </source>
</reference>
<dbReference type="PANTHER" id="PTHR33273">
    <property type="entry name" value="DOMAIN-CONTAINING PROTEIN, PUTATIVE-RELATED"/>
    <property type="match status" value="1"/>
</dbReference>
<dbReference type="AlphaFoldDB" id="A0A8K0KEA3"/>
<evidence type="ECO:0008006" key="3">
    <source>
        <dbReference type="Google" id="ProtNLM"/>
    </source>
</evidence>
<dbReference type="OrthoDB" id="6624230at2759"/>
<keyword evidence="2" id="KW-1185">Reference proteome</keyword>
<dbReference type="GO" id="GO:0008270">
    <property type="term" value="F:zinc ion binding"/>
    <property type="evidence" value="ECO:0007669"/>
    <property type="project" value="InterPro"/>
</dbReference>
<evidence type="ECO:0000313" key="1">
    <source>
        <dbReference type="EMBL" id="KAG8233305.1"/>
    </source>
</evidence>
<dbReference type="Gene3D" id="4.10.60.10">
    <property type="entry name" value="Zinc finger, CCHC-type"/>
    <property type="match status" value="1"/>
</dbReference>
<dbReference type="Proteomes" id="UP000792457">
    <property type="component" value="Unassembled WGS sequence"/>
</dbReference>
<accession>A0A8K0KEA3</accession>
<name>A0A8K0KEA3_LADFU</name>
<dbReference type="GO" id="GO:0003676">
    <property type="term" value="F:nucleic acid binding"/>
    <property type="evidence" value="ECO:0007669"/>
    <property type="project" value="InterPro"/>
</dbReference>
<dbReference type="EMBL" id="KZ308707">
    <property type="protein sequence ID" value="KAG8233305.1"/>
    <property type="molecule type" value="Genomic_DNA"/>
</dbReference>
<proteinExistence type="predicted"/>
<sequence length="159" mass="17985">MQHRERFCKDLPIVIEANEITSSLEEQGITNCKVTQLKTTRPTRFDLEKGIKSVPVEISNASVVDKFLAIKYICGLKIKIEKFKPPNGPPQCHRCQQYGHVDKACHMPIKCVKCGLDHLSRECNKPISEPAICANCKGNHPANYRGCPAYQVQYRSKPF</sequence>
<gene>
    <name evidence="1" type="ORF">J437_LFUL013775</name>
</gene>